<proteinExistence type="predicted"/>
<evidence type="ECO:0000313" key="2">
    <source>
        <dbReference type="Proteomes" id="UP000799755"/>
    </source>
</evidence>
<name>A0ACB6R4E0_9PLEO</name>
<dbReference type="Proteomes" id="UP000799755">
    <property type="component" value="Unassembled WGS sequence"/>
</dbReference>
<organism evidence="1 2">
    <name type="scientific">Lindgomyces ingoldianus</name>
    <dbReference type="NCBI Taxonomy" id="673940"/>
    <lineage>
        <taxon>Eukaryota</taxon>
        <taxon>Fungi</taxon>
        <taxon>Dikarya</taxon>
        <taxon>Ascomycota</taxon>
        <taxon>Pezizomycotina</taxon>
        <taxon>Dothideomycetes</taxon>
        <taxon>Pleosporomycetidae</taxon>
        <taxon>Pleosporales</taxon>
        <taxon>Lindgomycetaceae</taxon>
        <taxon>Lindgomyces</taxon>
    </lineage>
</organism>
<keyword evidence="2" id="KW-1185">Reference proteome</keyword>
<protein>
    <submittedName>
        <fullName evidence="1">Uncharacterized protein</fullName>
    </submittedName>
</protein>
<gene>
    <name evidence="1" type="ORF">BDR25DRAFT_352627</name>
</gene>
<dbReference type="EMBL" id="MU003500">
    <property type="protein sequence ID" value="KAF2473182.1"/>
    <property type="molecule type" value="Genomic_DNA"/>
</dbReference>
<accession>A0ACB6R4E0</accession>
<comment type="caution">
    <text evidence="1">The sequence shown here is derived from an EMBL/GenBank/DDBJ whole genome shotgun (WGS) entry which is preliminary data.</text>
</comment>
<evidence type="ECO:0000313" key="1">
    <source>
        <dbReference type="EMBL" id="KAF2473182.1"/>
    </source>
</evidence>
<sequence>MKPSHSLALPKTITLSHDPQALFEQTPCSSLTDLGLMPFTKWSNMGSKTETGSAGEGTFTLLAYRPAPSTEPYMSRVKGWGDSIDSNNVPLGRRHQTGKPNKVSKNKSKHQLGGSRGSNESIFQHHVNRMRENRGPEFNVKGAASHPTEGQGCSKEGDYGQAEHEVERATSTQNEKDQGKSGDGHPVSNSHLLYGAGGQTRPSRYLKERPSTRYFDHGNTRYFGNGYQSYRPNLNKDHTRSRSLDRAELPARGQFDNPSSADSEYCR</sequence>
<reference evidence="1" key="1">
    <citation type="journal article" date="2020" name="Stud. Mycol.">
        <title>101 Dothideomycetes genomes: a test case for predicting lifestyles and emergence of pathogens.</title>
        <authorList>
            <person name="Haridas S."/>
            <person name="Albert R."/>
            <person name="Binder M."/>
            <person name="Bloem J."/>
            <person name="Labutti K."/>
            <person name="Salamov A."/>
            <person name="Andreopoulos B."/>
            <person name="Baker S."/>
            <person name="Barry K."/>
            <person name="Bills G."/>
            <person name="Bluhm B."/>
            <person name="Cannon C."/>
            <person name="Castanera R."/>
            <person name="Culley D."/>
            <person name="Daum C."/>
            <person name="Ezra D."/>
            <person name="Gonzalez J."/>
            <person name="Henrissat B."/>
            <person name="Kuo A."/>
            <person name="Liang C."/>
            <person name="Lipzen A."/>
            <person name="Lutzoni F."/>
            <person name="Magnuson J."/>
            <person name="Mondo S."/>
            <person name="Nolan M."/>
            <person name="Ohm R."/>
            <person name="Pangilinan J."/>
            <person name="Park H.-J."/>
            <person name="Ramirez L."/>
            <person name="Alfaro M."/>
            <person name="Sun H."/>
            <person name="Tritt A."/>
            <person name="Yoshinaga Y."/>
            <person name="Zwiers L.-H."/>
            <person name="Turgeon B."/>
            <person name="Goodwin S."/>
            <person name="Spatafora J."/>
            <person name="Crous P."/>
            <person name="Grigoriev I."/>
        </authorList>
    </citation>
    <scope>NUCLEOTIDE SEQUENCE</scope>
    <source>
        <strain evidence="1">ATCC 200398</strain>
    </source>
</reference>